<dbReference type="AlphaFoldDB" id="B9D020"/>
<organism evidence="1 2">
    <name type="scientific">Campylobacter rectus RM3267</name>
    <dbReference type="NCBI Taxonomy" id="553218"/>
    <lineage>
        <taxon>Bacteria</taxon>
        <taxon>Pseudomonadati</taxon>
        <taxon>Campylobacterota</taxon>
        <taxon>Epsilonproteobacteria</taxon>
        <taxon>Campylobacterales</taxon>
        <taxon>Campylobacteraceae</taxon>
        <taxon>Campylobacter</taxon>
    </lineage>
</organism>
<proteinExistence type="predicted"/>
<name>B9D020_CAMRE</name>
<comment type="caution">
    <text evidence="1">The sequence shown here is derived from an EMBL/GenBank/DDBJ whole genome shotgun (WGS) entry which is preliminary data.</text>
</comment>
<reference evidence="1 2" key="1">
    <citation type="submission" date="2008-08" db="EMBL/GenBank/DDBJ databases">
        <authorList>
            <person name="Madupu R."/>
            <person name="Durkin A.S."/>
            <person name="Torralba M."/>
            <person name="Methe B."/>
            <person name="Sutton G.G."/>
            <person name="Strausberg R.L."/>
            <person name="Nelson K.E."/>
        </authorList>
    </citation>
    <scope>NUCLEOTIDE SEQUENCE [LARGE SCALE GENOMIC DNA]</scope>
    <source>
        <strain evidence="1 2">RM3267</strain>
    </source>
</reference>
<gene>
    <name evidence="1" type="ORF">CAMRE0001_1333</name>
</gene>
<keyword evidence="2" id="KW-1185">Reference proteome</keyword>
<sequence>MPPCQTLVYSSNSAIKECEPLASMRRKQNLRRTQYLRRKSSGINEFSPIIAVL</sequence>
<dbReference type="EMBL" id="ACFU01000005">
    <property type="protein sequence ID" value="EEF14664.1"/>
    <property type="molecule type" value="Genomic_DNA"/>
</dbReference>
<accession>B9D020</accession>
<dbReference type="Proteomes" id="UP000003082">
    <property type="component" value="Unassembled WGS sequence"/>
</dbReference>
<protein>
    <submittedName>
        <fullName evidence="1">Uncharacterized protein</fullName>
    </submittedName>
</protein>
<evidence type="ECO:0000313" key="2">
    <source>
        <dbReference type="Proteomes" id="UP000003082"/>
    </source>
</evidence>
<evidence type="ECO:0000313" key="1">
    <source>
        <dbReference type="EMBL" id="EEF14664.1"/>
    </source>
</evidence>